<gene>
    <name evidence="1" type="ORF">GPUH_LOCUS24412</name>
</gene>
<dbReference type="EMBL" id="UYRT01101068">
    <property type="protein sequence ID" value="VDN42802.1"/>
    <property type="molecule type" value="Genomic_DNA"/>
</dbReference>
<dbReference type="AlphaFoldDB" id="A0A3P7RHC2"/>
<accession>A0A3P7RHC2</accession>
<reference evidence="1 2" key="1">
    <citation type="submission" date="2018-11" db="EMBL/GenBank/DDBJ databases">
        <authorList>
            <consortium name="Pathogen Informatics"/>
        </authorList>
    </citation>
    <scope>NUCLEOTIDE SEQUENCE [LARGE SCALE GENOMIC DNA]</scope>
</reference>
<evidence type="ECO:0000313" key="2">
    <source>
        <dbReference type="Proteomes" id="UP000271098"/>
    </source>
</evidence>
<sequence>MITKVQQMASSRREAITTIRHLRSVAQALWHWMLSTFALIRGRLRK</sequence>
<keyword evidence="2" id="KW-1185">Reference proteome</keyword>
<organism evidence="1 2">
    <name type="scientific">Gongylonema pulchrum</name>
    <dbReference type="NCBI Taxonomy" id="637853"/>
    <lineage>
        <taxon>Eukaryota</taxon>
        <taxon>Metazoa</taxon>
        <taxon>Ecdysozoa</taxon>
        <taxon>Nematoda</taxon>
        <taxon>Chromadorea</taxon>
        <taxon>Rhabditida</taxon>
        <taxon>Spirurina</taxon>
        <taxon>Spiruromorpha</taxon>
        <taxon>Spiruroidea</taxon>
        <taxon>Gongylonematidae</taxon>
        <taxon>Gongylonema</taxon>
    </lineage>
</organism>
<name>A0A3P7RHC2_9BILA</name>
<evidence type="ECO:0000313" key="1">
    <source>
        <dbReference type="EMBL" id="VDN42802.1"/>
    </source>
</evidence>
<dbReference type="Proteomes" id="UP000271098">
    <property type="component" value="Unassembled WGS sequence"/>
</dbReference>
<proteinExistence type="predicted"/>
<protein>
    <submittedName>
        <fullName evidence="1">Uncharacterized protein</fullName>
    </submittedName>
</protein>